<protein>
    <submittedName>
        <fullName evidence="3">Universal stress protein</fullName>
    </submittedName>
</protein>
<dbReference type="EMBL" id="JAEKJZ010000002">
    <property type="protein sequence ID" value="MBN9671424.1"/>
    <property type="molecule type" value="Genomic_DNA"/>
</dbReference>
<dbReference type="SUPFAM" id="SSF52402">
    <property type="entry name" value="Adenine nucleotide alpha hydrolases-like"/>
    <property type="match status" value="1"/>
</dbReference>
<gene>
    <name evidence="3" type="ORF">JF539_13835</name>
</gene>
<organism evidence="3 4">
    <name type="scientific">Roseibium aggregatum</name>
    <dbReference type="NCBI Taxonomy" id="187304"/>
    <lineage>
        <taxon>Bacteria</taxon>
        <taxon>Pseudomonadati</taxon>
        <taxon>Pseudomonadota</taxon>
        <taxon>Alphaproteobacteria</taxon>
        <taxon>Hyphomicrobiales</taxon>
        <taxon>Stappiaceae</taxon>
        <taxon>Roseibium</taxon>
    </lineage>
</organism>
<dbReference type="Proteomes" id="UP000664096">
    <property type="component" value="Unassembled WGS sequence"/>
</dbReference>
<feature type="domain" description="UspA" evidence="2">
    <location>
        <begin position="1"/>
        <end position="140"/>
    </location>
</feature>
<dbReference type="Gene3D" id="3.40.50.620">
    <property type="entry name" value="HUPs"/>
    <property type="match status" value="1"/>
</dbReference>
<dbReference type="InterPro" id="IPR006015">
    <property type="entry name" value="Universal_stress_UspA"/>
</dbReference>
<evidence type="ECO:0000313" key="4">
    <source>
        <dbReference type="Proteomes" id="UP000664096"/>
    </source>
</evidence>
<name>A0A939EH35_9HYPH</name>
<dbReference type="PANTHER" id="PTHR46268:SF6">
    <property type="entry name" value="UNIVERSAL STRESS PROTEIN UP12"/>
    <property type="match status" value="1"/>
</dbReference>
<proteinExistence type="inferred from homology"/>
<dbReference type="CDD" id="cd00293">
    <property type="entry name" value="USP-like"/>
    <property type="match status" value="1"/>
</dbReference>
<dbReference type="RefSeq" id="WP_207141252.1">
    <property type="nucleotide sequence ID" value="NZ_JAEKJZ010000002.1"/>
</dbReference>
<dbReference type="PANTHER" id="PTHR46268">
    <property type="entry name" value="STRESS RESPONSE PROTEIN NHAX"/>
    <property type="match status" value="1"/>
</dbReference>
<dbReference type="InterPro" id="IPR006016">
    <property type="entry name" value="UspA"/>
</dbReference>
<accession>A0A939EH35</accession>
<evidence type="ECO:0000259" key="2">
    <source>
        <dbReference type="Pfam" id="PF00582"/>
    </source>
</evidence>
<comment type="caution">
    <text evidence="3">The sequence shown here is derived from an EMBL/GenBank/DDBJ whole genome shotgun (WGS) entry which is preliminary data.</text>
</comment>
<dbReference type="Pfam" id="PF00582">
    <property type="entry name" value="Usp"/>
    <property type="match status" value="1"/>
</dbReference>
<dbReference type="AlphaFoldDB" id="A0A939EH35"/>
<dbReference type="PRINTS" id="PR01438">
    <property type="entry name" value="UNVRSLSTRESS"/>
</dbReference>
<comment type="similarity">
    <text evidence="1">Belongs to the universal stress protein A family.</text>
</comment>
<evidence type="ECO:0000313" key="3">
    <source>
        <dbReference type="EMBL" id="MBN9671424.1"/>
    </source>
</evidence>
<dbReference type="InterPro" id="IPR014729">
    <property type="entry name" value="Rossmann-like_a/b/a_fold"/>
</dbReference>
<reference evidence="3" key="1">
    <citation type="submission" date="2020-12" db="EMBL/GenBank/DDBJ databases">
        <title>Oil enriched cultivation method for isolating marine PHA-producing bacteria.</title>
        <authorList>
            <person name="Zheng W."/>
            <person name="Yu S."/>
            <person name="Huang Y."/>
        </authorList>
    </citation>
    <scope>NUCLEOTIDE SEQUENCE</scope>
    <source>
        <strain evidence="3">SY-2-12</strain>
    </source>
</reference>
<evidence type="ECO:0000256" key="1">
    <source>
        <dbReference type="ARBA" id="ARBA00008791"/>
    </source>
</evidence>
<sequence length="142" mass="15415">MFKKVLVPVDPAEPEFAKEALQKAAQFARDYGTKIHLLAVCPEVQSFVASQLPEGWQEREISESTAVLEGIGKELDVPEGAVDCYVRMGVVYNEVIEEAGKADCDLVLMTSHKPGLSTYFIGSNAAHIVRHAPCSVLVLRGG</sequence>